<comment type="caution">
    <text evidence="8">The sequence shown here is derived from an EMBL/GenBank/DDBJ whole genome shotgun (WGS) entry which is preliminary data.</text>
</comment>
<evidence type="ECO:0000259" key="7">
    <source>
        <dbReference type="PROSITE" id="PS50950"/>
    </source>
</evidence>
<name>A0A6G0VI45_APHCR</name>
<dbReference type="InterPro" id="IPR006612">
    <property type="entry name" value="THAP_Znf"/>
</dbReference>
<keyword evidence="3" id="KW-0862">Zinc</keyword>
<evidence type="ECO:0000256" key="2">
    <source>
        <dbReference type="ARBA" id="ARBA00022771"/>
    </source>
</evidence>
<feature type="non-terminal residue" evidence="8">
    <location>
        <position position="197"/>
    </location>
</feature>
<evidence type="ECO:0000256" key="4">
    <source>
        <dbReference type="ARBA" id="ARBA00023125"/>
    </source>
</evidence>
<dbReference type="SUPFAM" id="SSF57716">
    <property type="entry name" value="Glucocorticoid receptor-like (DNA-binding domain)"/>
    <property type="match status" value="1"/>
</dbReference>
<evidence type="ECO:0000313" key="8">
    <source>
        <dbReference type="EMBL" id="KAF0687833.1"/>
    </source>
</evidence>
<keyword evidence="4 5" id="KW-0238">DNA-binding</keyword>
<dbReference type="EMBL" id="VUJU01016726">
    <property type="protein sequence ID" value="KAF0687833.1"/>
    <property type="molecule type" value="Genomic_DNA"/>
</dbReference>
<dbReference type="InterPro" id="IPR026516">
    <property type="entry name" value="THAP1/10"/>
</dbReference>
<evidence type="ECO:0000256" key="1">
    <source>
        <dbReference type="ARBA" id="ARBA00022723"/>
    </source>
</evidence>
<organism evidence="8 9">
    <name type="scientific">Aphis craccivora</name>
    <name type="common">Cowpea aphid</name>
    <dbReference type="NCBI Taxonomy" id="307492"/>
    <lineage>
        <taxon>Eukaryota</taxon>
        <taxon>Metazoa</taxon>
        <taxon>Ecdysozoa</taxon>
        <taxon>Arthropoda</taxon>
        <taxon>Hexapoda</taxon>
        <taxon>Insecta</taxon>
        <taxon>Pterygota</taxon>
        <taxon>Neoptera</taxon>
        <taxon>Paraneoptera</taxon>
        <taxon>Hemiptera</taxon>
        <taxon>Sternorrhyncha</taxon>
        <taxon>Aphidomorpha</taxon>
        <taxon>Aphidoidea</taxon>
        <taxon>Aphididae</taxon>
        <taxon>Aphidini</taxon>
        <taxon>Aphis</taxon>
        <taxon>Aphis</taxon>
    </lineage>
</organism>
<dbReference type="OrthoDB" id="6623696at2759"/>
<gene>
    <name evidence="8" type="ORF">FWK35_00036043</name>
</gene>
<keyword evidence="1" id="KW-0479">Metal-binding</keyword>
<dbReference type="SMART" id="SM00980">
    <property type="entry name" value="THAP"/>
    <property type="match status" value="1"/>
</dbReference>
<keyword evidence="9" id="KW-1185">Reference proteome</keyword>
<dbReference type="SMART" id="SM00692">
    <property type="entry name" value="DM3"/>
    <property type="match status" value="1"/>
</dbReference>
<dbReference type="PANTHER" id="PTHR46600">
    <property type="entry name" value="THAP DOMAIN-CONTAINING"/>
    <property type="match status" value="1"/>
</dbReference>
<evidence type="ECO:0000256" key="5">
    <source>
        <dbReference type="PROSITE-ProRule" id="PRU00309"/>
    </source>
</evidence>
<dbReference type="Proteomes" id="UP000478052">
    <property type="component" value="Unassembled WGS sequence"/>
</dbReference>
<dbReference type="AlphaFoldDB" id="A0A6G0VI45"/>
<sequence length="197" mass="22179">MVFVCIVKTCKNSKVSTKVEGCKLFSIPNDLSRCNKWLLNCQRSDLCAKPIDILNKNYRVCNDHFNPTMFSNVERTRLLPTAIPTEFGNYNETCIETTENDTTNKTIDDNSLPDASIVTSTPSKQNQSVSVACTSLSSCSLFESSSSSISISTQTTQVLFVSTPRKRKLKVEVRELRTRCNKLEQKVEYLSQEIAKK</sequence>
<feature type="coiled-coil region" evidence="6">
    <location>
        <begin position="166"/>
        <end position="193"/>
    </location>
</feature>
<keyword evidence="6" id="KW-0175">Coiled coil</keyword>
<evidence type="ECO:0000256" key="6">
    <source>
        <dbReference type="SAM" id="Coils"/>
    </source>
</evidence>
<dbReference type="PANTHER" id="PTHR46600:SF11">
    <property type="entry name" value="THAP DOMAIN-CONTAINING PROTEIN 10"/>
    <property type="match status" value="1"/>
</dbReference>
<dbReference type="PROSITE" id="PS50950">
    <property type="entry name" value="ZF_THAP"/>
    <property type="match status" value="1"/>
</dbReference>
<dbReference type="Pfam" id="PF05485">
    <property type="entry name" value="THAP"/>
    <property type="match status" value="1"/>
</dbReference>
<feature type="domain" description="THAP-type" evidence="7">
    <location>
        <begin position="1"/>
        <end position="87"/>
    </location>
</feature>
<accession>A0A6G0VI45</accession>
<evidence type="ECO:0000313" key="9">
    <source>
        <dbReference type="Proteomes" id="UP000478052"/>
    </source>
</evidence>
<proteinExistence type="predicted"/>
<protein>
    <submittedName>
        <fullName evidence="8">52 kDa repressor of the inhibitor of the protein kinase-like</fullName>
    </submittedName>
</protein>
<keyword evidence="2 5" id="KW-0863">Zinc-finger</keyword>
<reference evidence="8 9" key="1">
    <citation type="submission" date="2019-08" db="EMBL/GenBank/DDBJ databases">
        <title>Whole genome of Aphis craccivora.</title>
        <authorList>
            <person name="Voronova N.V."/>
            <person name="Shulinski R.S."/>
            <person name="Bandarenka Y.V."/>
            <person name="Zhorov D.G."/>
            <person name="Warner D."/>
        </authorList>
    </citation>
    <scope>NUCLEOTIDE SEQUENCE [LARGE SCALE GENOMIC DNA]</scope>
    <source>
        <strain evidence="8">180601</strain>
        <tissue evidence="8">Whole Body</tissue>
    </source>
</reference>
<dbReference type="GO" id="GO:0008270">
    <property type="term" value="F:zinc ion binding"/>
    <property type="evidence" value="ECO:0007669"/>
    <property type="project" value="UniProtKB-KW"/>
</dbReference>
<evidence type="ECO:0000256" key="3">
    <source>
        <dbReference type="ARBA" id="ARBA00022833"/>
    </source>
</evidence>
<dbReference type="GO" id="GO:0043565">
    <property type="term" value="F:sequence-specific DNA binding"/>
    <property type="evidence" value="ECO:0007669"/>
    <property type="project" value="InterPro"/>
</dbReference>